<dbReference type="EMBL" id="JABTTQ020000010">
    <property type="protein sequence ID" value="KAK6148126.1"/>
    <property type="molecule type" value="Genomic_DNA"/>
</dbReference>
<dbReference type="InterPro" id="IPR058922">
    <property type="entry name" value="WHD_DRP"/>
</dbReference>
<keyword evidence="12" id="KW-1185">Reference proteome</keyword>
<evidence type="ECO:0000256" key="2">
    <source>
        <dbReference type="ARBA" id="ARBA00022614"/>
    </source>
</evidence>
<evidence type="ECO:0000256" key="3">
    <source>
        <dbReference type="ARBA" id="ARBA00022737"/>
    </source>
</evidence>
<dbReference type="Gene3D" id="3.40.50.300">
    <property type="entry name" value="P-loop containing nucleotide triphosphate hydrolases"/>
    <property type="match status" value="1"/>
</dbReference>
<comment type="similarity">
    <text evidence="1">Belongs to the disease resistance NB-LRR family.</text>
</comment>
<dbReference type="Gene3D" id="1.10.10.10">
    <property type="entry name" value="Winged helix-like DNA-binding domain superfamily/Winged helix DNA-binding domain"/>
    <property type="match status" value="1"/>
</dbReference>
<dbReference type="Pfam" id="PF23598">
    <property type="entry name" value="LRR_14"/>
    <property type="match status" value="1"/>
</dbReference>
<evidence type="ECO:0000259" key="7">
    <source>
        <dbReference type="Pfam" id="PF00931"/>
    </source>
</evidence>
<accession>A0ABR0WND6</accession>
<dbReference type="Pfam" id="PF23559">
    <property type="entry name" value="WHD_DRP"/>
    <property type="match status" value="1"/>
</dbReference>
<dbReference type="PANTHER" id="PTHR23155:SF1205">
    <property type="entry name" value="DISEASE RESISTANCE PROTEIN RPM1"/>
    <property type="match status" value="1"/>
</dbReference>
<evidence type="ECO:0000259" key="9">
    <source>
        <dbReference type="Pfam" id="PF23559"/>
    </source>
</evidence>
<dbReference type="Pfam" id="PF00931">
    <property type="entry name" value="NB-ARC"/>
    <property type="match status" value="1"/>
</dbReference>
<dbReference type="PANTHER" id="PTHR23155">
    <property type="entry name" value="DISEASE RESISTANCE PROTEIN RP"/>
    <property type="match status" value="1"/>
</dbReference>
<dbReference type="InterPro" id="IPR055414">
    <property type="entry name" value="LRR_R13L4/SHOC2-like"/>
</dbReference>
<evidence type="ECO:0000256" key="1">
    <source>
        <dbReference type="ARBA" id="ARBA00008894"/>
    </source>
</evidence>
<feature type="domain" description="NB-ARC" evidence="7">
    <location>
        <begin position="169"/>
        <end position="245"/>
    </location>
</feature>
<dbReference type="InterPro" id="IPR036388">
    <property type="entry name" value="WH-like_DNA-bd_sf"/>
</dbReference>
<dbReference type="PRINTS" id="PR00364">
    <property type="entry name" value="DISEASERSIST"/>
</dbReference>
<proteinExistence type="inferred from homology"/>
<dbReference type="Proteomes" id="UP001318860">
    <property type="component" value="Unassembled WGS sequence"/>
</dbReference>
<evidence type="ECO:0000259" key="8">
    <source>
        <dbReference type="Pfam" id="PF18052"/>
    </source>
</evidence>
<dbReference type="Gene3D" id="1.20.5.4130">
    <property type="match status" value="1"/>
</dbReference>
<dbReference type="InterPro" id="IPR038005">
    <property type="entry name" value="RX-like_CC"/>
</dbReference>
<protein>
    <submittedName>
        <fullName evidence="11">Uncharacterized protein</fullName>
    </submittedName>
</protein>
<dbReference type="SUPFAM" id="SSF52058">
    <property type="entry name" value="L domain-like"/>
    <property type="match status" value="1"/>
</dbReference>
<dbReference type="InterPro" id="IPR032675">
    <property type="entry name" value="LRR_dom_sf"/>
</dbReference>
<dbReference type="InterPro" id="IPR041118">
    <property type="entry name" value="Rx_N"/>
</dbReference>
<dbReference type="Pfam" id="PF18052">
    <property type="entry name" value="Rx_N"/>
    <property type="match status" value="1"/>
</dbReference>
<evidence type="ECO:0000256" key="6">
    <source>
        <dbReference type="ARBA" id="ARBA00022840"/>
    </source>
</evidence>
<dbReference type="SUPFAM" id="SSF52540">
    <property type="entry name" value="P-loop containing nucleoside triphosphate hydrolases"/>
    <property type="match status" value="1"/>
</dbReference>
<keyword evidence="3" id="KW-0677">Repeat</keyword>
<keyword evidence="5" id="KW-0611">Plant defense</keyword>
<keyword evidence="4" id="KW-0547">Nucleotide-binding</keyword>
<name>A0ABR0WND6_REHGL</name>
<comment type="caution">
    <text evidence="11">The sequence shown here is derived from an EMBL/GenBank/DDBJ whole genome shotgun (WGS) entry which is preliminary data.</text>
</comment>
<organism evidence="11 12">
    <name type="scientific">Rehmannia glutinosa</name>
    <name type="common">Chinese foxglove</name>
    <dbReference type="NCBI Taxonomy" id="99300"/>
    <lineage>
        <taxon>Eukaryota</taxon>
        <taxon>Viridiplantae</taxon>
        <taxon>Streptophyta</taxon>
        <taxon>Embryophyta</taxon>
        <taxon>Tracheophyta</taxon>
        <taxon>Spermatophyta</taxon>
        <taxon>Magnoliopsida</taxon>
        <taxon>eudicotyledons</taxon>
        <taxon>Gunneridae</taxon>
        <taxon>Pentapetalae</taxon>
        <taxon>asterids</taxon>
        <taxon>lamiids</taxon>
        <taxon>Lamiales</taxon>
        <taxon>Orobanchaceae</taxon>
        <taxon>Rehmannieae</taxon>
        <taxon>Rehmannia</taxon>
    </lineage>
</organism>
<feature type="domain" description="Disease resistance N-terminal" evidence="8">
    <location>
        <begin position="14"/>
        <end position="87"/>
    </location>
</feature>
<feature type="domain" description="Disease resistance protein winged helix" evidence="9">
    <location>
        <begin position="370"/>
        <end position="441"/>
    </location>
</feature>
<keyword evidence="6" id="KW-0067">ATP-binding</keyword>
<dbReference type="InterPro" id="IPR044974">
    <property type="entry name" value="Disease_R_plants"/>
</dbReference>
<evidence type="ECO:0000256" key="5">
    <source>
        <dbReference type="ARBA" id="ARBA00022821"/>
    </source>
</evidence>
<dbReference type="Gene3D" id="1.10.8.430">
    <property type="entry name" value="Helical domain of apoptotic protease-activating factors"/>
    <property type="match status" value="1"/>
</dbReference>
<keyword evidence="2" id="KW-0433">Leucine-rich repeat</keyword>
<evidence type="ECO:0000259" key="10">
    <source>
        <dbReference type="Pfam" id="PF23598"/>
    </source>
</evidence>
<dbReference type="CDD" id="cd14798">
    <property type="entry name" value="RX-CC_like"/>
    <property type="match status" value="1"/>
</dbReference>
<feature type="domain" description="Disease resistance R13L4/SHOC-2-like LRR" evidence="10">
    <location>
        <begin position="503"/>
        <end position="819"/>
    </location>
</feature>
<dbReference type="Gene3D" id="3.80.10.10">
    <property type="entry name" value="Ribonuclease Inhibitor"/>
    <property type="match status" value="1"/>
</dbReference>
<evidence type="ECO:0000256" key="4">
    <source>
        <dbReference type="ARBA" id="ARBA00022741"/>
    </source>
</evidence>
<evidence type="ECO:0000313" key="11">
    <source>
        <dbReference type="EMBL" id="KAK6148126.1"/>
    </source>
</evidence>
<sequence>MAEIAISSTFVLLEIVPPLIKKLNLREDVQKEIEILRDWLNSLKAFMEDNYGREGSRMLDDQVEKVRKIAYDIENVIEEFILHSSQYTFHNHLITQKLHNFAHNVRHGFPLVGISKKIASIKEHIDELKSKNAAFFGNNSNQRDRPSSSSSKIMASPLLLDDEMVGYENLKKEFIRHLVDRDNNRLARLAVAGPAGSGKTTLVKNVFWKPRIWGQFDCHAWILVSRNFDLEEIFISMLKQLCFSRKEPYPPMTDALPNAFLEAVIITTSSSDVASICASSSDHTYRLNGLEWLEGLKLFCRNAFPDINGECPEELKNCCVNIVTRCEGLPLAIVAIGRALERKSRLPDDWEIFYNSLEYKIRTDPDLFVIFPEDYSVKRGRLTRLWVAEGFAIGTDGQTAEEVAEDYLNQLIHVNLVHVSKWDFDGRPRNCRVQNLVLNFIIQKCKDEDFASSFSKEKNMIHQSRKIRRLSVHNDFSILPRDTDFGGGVRSMFLLRLLKISAVDLEKNLRTLKLLRILDFQGASLTKFPQDITRLTILKYLNLSDTNIKIIPTSITKLFYLETLDLKRTNVTLLPKEISHLHNLRHLLAYKYNVENYVNFDSAQGVEMLYDEGIGKLTNLQKLSLVKIDEKGQILQVLKKMTRLRKLGLTGLEWKHGTELSASVGLMENLKTLDLCSTTKQEYLQLGDMSYLPQTLERLYLKGLLTEFPASISSLSKLHKIHLKWSKLDYSPLMALQFLPNLIELQLVDCYIGEVLIFEALCFTKLKILVIEELLDVNMIVIQDGAMPDLKQISLRRCPNLMICPLGMHNLTKVEELTLYDMPKELIARIRENSEDRAMVIYIPVIHSFTLKDQSWEFENLSHSFSQ</sequence>
<dbReference type="InterPro" id="IPR042197">
    <property type="entry name" value="Apaf_helical"/>
</dbReference>
<evidence type="ECO:0000313" key="12">
    <source>
        <dbReference type="Proteomes" id="UP001318860"/>
    </source>
</evidence>
<reference evidence="11 12" key="1">
    <citation type="journal article" date="2021" name="Comput. Struct. Biotechnol. J.">
        <title>De novo genome assembly of the potent medicinal plant Rehmannia glutinosa using nanopore technology.</title>
        <authorList>
            <person name="Ma L."/>
            <person name="Dong C."/>
            <person name="Song C."/>
            <person name="Wang X."/>
            <person name="Zheng X."/>
            <person name="Niu Y."/>
            <person name="Chen S."/>
            <person name="Feng W."/>
        </authorList>
    </citation>
    <scope>NUCLEOTIDE SEQUENCE [LARGE SCALE GENOMIC DNA]</scope>
    <source>
        <strain evidence="11">DH-2019</strain>
    </source>
</reference>
<dbReference type="InterPro" id="IPR002182">
    <property type="entry name" value="NB-ARC"/>
</dbReference>
<dbReference type="InterPro" id="IPR027417">
    <property type="entry name" value="P-loop_NTPase"/>
</dbReference>
<gene>
    <name evidence="11" type="ORF">DH2020_019038</name>
</gene>